<dbReference type="Gene3D" id="3.10.180.10">
    <property type="entry name" value="2,3-Dihydroxybiphenyl 1,2-Dioxygenase, domain 1"/>
    <property type="match status" value="1"/>
</dbReference>
<feature type="domain" description="VOC" evidence="2">
    <location>
        <begin position="45"/>
        <end position="160"/>
    </location>
</feature>
<accession>A0ABU8S1U1</accession>
<evidence type="ECO:0000313" key="3">
    <source>
        <dbReference type="EMBL" id="MEJ5979300.1"/>
    </source>
</evidence>
<evidence type="ECO:0000313" key="4">
    <source>
        <dbReference type="Proteomes" id="UP001361239"/>
    </source>
</evidence>
<dbReference type="InterPro" id="IPR029068">
    <property type="entry name" value="Glyas_Bleomycin-R_OHBP_Dase"/>
</dbReference>
<gene>
    <name evidence="3" type="ORF">WG901_21785</name>
</gene>
<protein>
    <submittedName>
        <fullName evidence="3">VOC family protein</fullName>
    </submittedName>
</protein>
<dbReference type="Pfam" id="PF00903">
    <property type="entry name" value="Glyoxalase"/>
    <property type="match status" value="1"/>
</dbReference>
<reference evidence="3 4" key="1">
    <citation type="submission" date="2024-03" db="EMBL/GenBank/DDBJ databases">
        <authorList>
            <person name="Jo J.-H."/>
        </authorList>
    </citation>
    <scope>NUCLEOTIDE SEQUENCE [LARGE SCALE GENOMIC DNA]</scope>
    <source>
        <strain evidence="3 4">PS1R-30</strain>
    </source>
</reference>
<keyword evidence="4" id="KW-1185">Reference proteome</keyword>
<dbReference type="EMBL" id="JBBHJZ010000006">
    <property type="protein sequence ID" value="MEJ5979300.1"/>
    <property type="molecule type" value="Genomic_DNA"/>
</dbReference>
<dbReference type="InterPro" id="IPR037523">
    <property type="entry name" value="VOC_core"/>
</dbReference>
<proteinExistence type="predicted"/>
<sequence length="165" mass="17717">MKALVAGIAPLLLIATGAHAQSQTSSRLETRSVAAPAPSAGARVRVMMLRWFTSDVVRAEKFYQAVFGMTTVQRMGEKVRIMMFPGMALPGMILVQSDKPDHLRGSFVAQVSDVNATLQAAAANGGKLLSTRFNQEIDGQQARSSHFEDPDGNVVEVLQMGNSAQ</sequence>
<feature type="signal peptide" evidence="1">
    <location>
        <begin position="1"/>
        <end position="20"/>
    </location>
</feature>
<feature type="chain" id="PRO_5045648868" evidence="1">
    <location>
        <begin position="21"/>
        <end position="165"/>
    </location>
</feature>
<name>A0ABU8S1U1_9SPHN</name>
<evidence type="ECO:0000259" key="2">
    <source>
        <dbReference type="PROSITE" id="PS51819"/>
    </source>
</evidence>
<organism evidence="3 4">
    <name type="scientific">Novosphingobium anseongense</name>
    <dbReference type="NCBI Taxonomy" id="3133436"/>
    <lineage>
        <taxon>Bacteria</taxon>
        <taxon>Pseudomonadati</taxon>
        <taxon>Pseudomonadota</taxon>
        <taxon>Alphaproteobacteria</taxon>
        <taxon>Sphingomonadales</taxon>
        <taxon>Sphingomonadaceae</taxon>
        <taxon>Novosphingobium</taxon>
    </lineage>
</organism>
<evidence type="ECO:0000256" key="1">
    <source>
        <dbReference type="SAM" id="SignalP"/>
    </source>
</evidence>
<dbReference type="InterPro" id="IPR004360">
    <property type="entry name" value="Glyas_Fos-R_dOase_dom"/>
</dbReference>
<dbReference type="SUPFAM" id="SSF54593">
    <property type="entry name" value="Glyoxalase/Bleomycin resistance protein/Dihydroxybiphenyl dioxygenase"/>
    <property type="match status" value="1"/>
</dbReference>
<dbReference type="RefSeq" id="WP_339589236.1">
    <property type="nucleotide sequence ID" value="NZ_JBBHJZ010000006.1"/>
</dbReference>
<dbReference type="Proteomes" id="UP001361239">
    <property type="component" value="Unassembled WGS sequence"/>
</dbReference>
<comment type="caution">
    <text evidence="3">The sequence shown here is derived from an EMBL/GenBank/DDBJ whole genome shotgun (WGS) entry which is preliminary data.</text>
</comment>
<dbReference type="PROSITE" id="PS51819">
    <property type="entry name" value="VOC"/>
    <property type="match status" value="1"/>
</dbReference>
<keyword evidence="1" id="KW-0732">Signal</keyword>